<sequence>MDNRNRRTPIANSSVQQSKPQAHSSQPQVRSSQPQVRSSQPHARSSQPQVRSSQPHARSSQPQIRSKQHNRRLPSPELDLDFSALSLRDNDTPSYAVARTQQRFPQAHRSEPVTAIRTKPYLGRKHFFNLPIEIQIQIFSHLDLISRIRLLKTSKRTREISLASSWSILDFPLFRRLKNEDVVKFLVGTLTPLARSMVHELNLSNALPENSTNFSCVGSSLRLLPNLRVFKCRGYPLPKIREQFLKLERHNPAVRLRLRRFECAPARLQSDGIGDIRRVLYALAEGPIELDAGASPAGGGFRGRVGYAGSGRQDVTSAEQPGTGKACARTAMRWSIAIRAWIMCRIGSRPNAPGVLGGFRVVVDVGNHRRSIVIMSTLNLGCVRRRRSIMSIGVLGVVVSCNICDSN</sequence>
<accession>A0A433Q304</accession>
<evidence type="ECO:0000256" key="1">
    <source>
        <dbReference type="SAM" id="MobiDB-lite"/>
    </source>
</evidence>
<feature type="compositionally biased region" description="Polar residues" evidence="1">
    <location>
        <begin position="56"/>
        <end position="65"/>
    </location>
</feature>
<protein>
    <recommendedName>
        <fullName evidence="2">F-box domain-containing protein</fullName>
    </recommendedName>
</protein>
<reference evidence="3 4" key="1">
    <citation type="journal article" date="2018" name="New Phytol.">
        <title>Phylogenomics of Endogonaceae and evolution of mycorrhizas within Mucoromycota.</title>
        <authorList>
            <person name="Chang Y."/>
            <person name="Desiro A."/>
            <person name="Na H."/>
            <person name="Sandor L."/>
            <person name="Lipzen A."/>
            <person name="Clum A."/>
            <person name="Barry K."/>
            <person name="Grigoriev I.V."/>
            <person name="Martin F.M."/>
            <person name="Stajich J.E."/>
            <person name="Smith M.E."/>
            <person name="Bonito G."/>
            <person name="Spatafora J.W."/>
        </authorList>
    </citation>
    <scope>NUCLEOTIDE SEQUENCE [LARGE SCALE GENOMIC DNA]</scope>
    <source>
        <strain evidence="3 4">AD002</strain>
    </source>
</reference>
<evidence type="ECO:0000313" key="3">
    <source>
        <dbReference type="EMBL" id="RUS24185.1"/>
    </source>
</evidence>
<feature type="domain" description="F-box" evidence="2">
    <location>
        <begin position="124"/>
        <end position="177"/>
    </location>
</feature>
<name>A0A433Q304_9FUNG</name>
<organism evidence="3 4">
    <name type="scientific">Jimgerdemannia flammicorona</name>
    <dbReference type="NCBI Taxonomy" id="994334"/>
    <lineage>
        <taxon>Eukaryota</taxon>
        <taxon>Fungi</taxon>
        <taxon>Fungi incertae sedis</taxon>
        <taxon>Mucoromycota</taxon>
        <taxon>Mucoromycotina</taxon>
        <taxon>Endogonomycetes</taxon>
        <taxon>Endogonales</taxon>
        <taxon>Endogonaceae</taxon>
        <taxon>Jimgerdemannia</taxon>
    </lineage>
</organism>
<dbReference type="InterPro" id="IPR036047">
    <property type="entry name" value="F-box-like_dom_sf"/>
</dbReference>
<dbReference type="PROSITE" id="PS50181">
    <property type="entry name" value="FBOX"/>
    <property type="match status" value="1"/>
</dbReference>
<evidence type="ECO:0000313" key="4">
    <source>
        <dbReference type="Proteomes" id="UP000274822"/>
    </source>
</evidence>
<feature type="region of interest" description="Disordered" evidence="1">
    <location>
        <begin position="1"/>
        <end position="76"/>
    </location>
</feature>
<dbReference type="SUPFAM" id="SSF81383">
    <property type="entry name" value="F-box domain"/>
    <property type="match status" value="1"/>
</dbReference>
<evidence type="ECO:0000259" key="2">
    <source>
        <dbReference type="PROSITE" id="PS50181"/>
    </source>
</evidence>
<dbReference type="InterPro" id="IPR001810">
    <property type="entry name" value="F-box_dom"/>
</dbReference>
<dbReference type="Pfam" id="PF00646">
    <property type="entry name" value="F-box"/>
    <property type="match status" value="1"/>
</dbReference>
<dbReference type="AlphaFoldDB" id="A0A433Q304"/>
<dbReference type="EMBL" id="RBNJ01016942">
    <property type="protein sequence ID" value="RUS24185.1"/>
    <property type="molecule type" value="Genomic_DNA"/>
</dbReference>
<feature type="compositionally biased region" description="Low complexity" evidence="1">
    <location>
        <begin position="24"/>
        <end position="55"/>
    </location>
</feature>
<gene>
    <name evidence="3" type="ORF">BC938DRAFT_473983</name>
</gene>
<feature type="non-terminal residue" evidence="3">
    <location>
        <position position="407"/>
    </location>
</feature>
<dbReference type="SMART" id="SM00256">
    <property type="entry name" value="FBOX"/>
    <property type="match status" value="1"/>
</dbReference>
<feature type="compositionally biased region" description="Polar residues" evidence="1">
    <location>
        <begin position="10"/>
        <end position="23"/>
    </location>
</feature>
<keyword evidence="4" id="KW-1185">Reference proteome</keyword>
<proteinExistence type="predicted"/>
<dbReference type="CDD" id="cd09917">
    <property type="entry name" value="F-box_SF"/>
    <property type="match status" value="1"/>
</dbReference>
<comment type="caution">
    <text evidence="3">The sequence shown here is derived from an EMBL/GenBank/DDBJ whole genome shotgun (WGS) entry which is preliminary data.</text>
</comment>
<dbReference type="Proteomes" id="UP000274822">
    <property type="component" value="Unassembled WGS sequence"/>
</dbReference>